<feature type="transmembrane region" description="Helical" evidence="10">
    <location>
        <begin position="6"/>
        <end position="23"/>
    </location>
</feature>
<dbReference type="GO" id="GO:0008137">
    <property type="term" value="F:NADH dehydrogenase (ubiquinone) activity"/>
    <property type="evidence" value="ECO:0007669"/>
    <property type="project" value="InterPro"/>
</dbReference>
<dbReference type="EMBL" id="PTIZ01000005">
    <property type="protein sequence ID" value="PPK75546.1"/>
    <property type="molecule type" value="Genomic_DNA"/>
</dbReference>
<feature type="transmembrane region" description="Helical" evidence="10">
    <location>
        <begin position="111"/>
        <end position="131"/>
    </location>
</feature>
<feature type="transmembrane region" description="Helical" evidence="10">
    <location>
        <begin position="74"/>
        <end position="99"/>
    </location>
</feature>
<evidence type="ECO:0000256" key="8">
    <source>
        <dbReference type="ARBA" id="ARBA00032798"/>
    </source>
</evidence>
<dbReference type="GO" id="GO:0048039">
    <property type="term" value="F:ubiquinone binding"/>
    <property type="evidence" value="ECO:0007669"/>
    <property type="project" value="TreeGrafter"/>
</dbReference>
<proteinExistence type="inferred from homology"/>
<evidence type="ECO:0000256" key="3">
    <source>
        <dbReference type="ARBA" id="ARBA00019906"/>
    </source>
</evidence>
<dbReference type="GO" id="GO:0042773">
    <property type="term" value="P:ATP synthesis coupled electron transport"/>
    <property type="evidence" value="ECO:0007669"/>
    <property type="project" value="InterPro"/>
</dbReference>
<reference evidence="12 13" key="1">
    <citation type="submission" date="2018-02" db="EMBL/GenBank/DDBJ databases">
        <title>Subsurface microbial communities from deep shales in Ohio and West Virginia, USA.</title>
        <authorList>
            <person name="Wrighton K."/>
        </authorList>
    </citation>
    <scope>NUCLEOTIDE SEQUENCE [LARGE SCALE GENOMIC DNA]</scope>
    <source>
        <strain evidence="12 13">OWC-DMM</strain>
    </source>
</reference>
<sequence length="494" mass="54240">MILPMLIGVLLLGGFAAWFSERWSPIAPRWVAIVTLAVEALLLVLPYAVAEHVDGLSSAWFADFYGPWIPRFGISFHLAMDGLSLLLITLTVLLGFMAVSSSWTEIKNRQGFFFFNLLACLAGTVGVFLAVDLFLFFFFWELMITPMYFLISIWGHENRTDAAIKFFIFTQVSGLLMLLAIITLVLLHYNYTGIYSFDYFELLNTVLEPHVAFWLMLGFFIAFTVKLPMVPFHTWLPDAHTQAPTGGSVILAGVMLKTGAYGLLRFVIPLFPDAAHQFAPIAMTLGAVSVLYAAIMAFAQSDLKRLIAYTSVSHMGFILLGVFSWNLLALQGSVITMLAHGISASALFMIAGALQERLHTREMGNMGGLWPALPRLSALALFFAVASLGLPGLGNFMGEFLVLQGAFSVNMLLVSVATLVLILAPVYALIMIQKAFYGPPSQHPPLPDVGRREWASLGLLVLASAWLGLSPQAVLDVSVPVLKQAMQNSMVMER</sequence>
<comment type="similarity">
    <text evidence="2">Belongs to the complex I subunit 4 family.</text>
</comment>
<evidence type="ECO:0000256" key="6">
    <source>
        <dbReference type="ARBA" id="ARBA00023136"/>
    </source>
</evidence>
<protein>
    <recommendedName>
        <fullName evidence="3">NADH-quinone oxidoreductase subunit M</fullName>
    </recommendedName>
    <alternativeName>
        <fullName evidence="7">NADH dehydrogenase I subunit M</fullName>
    </alternativeName>
    <alternativeName>
        <fullName evidence="8">NDH-1 subunit M</fullName>
    </alternativeName>
</protein>
<feature type="transmembrane region" description="Helical" evidence="10">
    <location>
        <begin position="211"/>
        <end position="229"/>
    </location>
</feature>
<feature type="transmembrane region" description="Helical" evidence="10">
    <location>
        <begin position="376"/>
        <end position="397"/>
    </location>
</feature>
<evidence type="ECO:0000256" key="1">
    <source>
        <dbReference type="ARBA" id="ARBA00004127"/>
    </source>
</evidence>
<keyword evidence="6 10" id="KW-0472">Membrane</keyword>
<evidence type="ECO:0000313" key="13">
    <source>
        <dbReference type="Proteomes" id="UP000240010"/>
    </source>
</evidence>
<feature type="transmembrane region" description="Helical" evidence="10">
    <location>
        <begin position="137"/>
        <end position="154"/>
    </location>
</feature>
<dbReference type="Proteomes" id="UP000240010">
    <property type="component" value="Unassembled WGS sequence"/>
</dbReference>
<evidence type="ECO:0000256" key="10">
    <source>
        <dbReference type="SAM" id="Phobius"/>
    </source>
</evidence>
<evidence type="ECO:0000313" key="12">
    <source>
        <dbReference type="EMBL" id="PPK75546.1"/>
    </source>
</evidence>
<organism evidence="12 13">
    <name type="scientific">Methylobacter tundripaludum</name>
    <dbReference type="NCBI Taxonomy" id="173365"/>
    <lineage>
        <taxon>Bacteria</taxon>
        <taxon>Pseudomonadati</taxon>
        <taxon>Pseudomonadota</taxon>
        <taxon>Gammaproteobacteria</taxon>
        <taxon>Methylococcales</taxon>
        <taxon>Methylococcaceae</taxon>
        <taxon>Methylobacter</taxon>
    </lineage>
</organism>
<feature type="transmembrane region" description="Helical" evidence="10">
    <location>
        <begin position="277"/>
        <end position="299"/>
    </location>
</feature>
<dbReference type="NCBIfam" id="TIGR01972">
    <property type="entry name" value="NDH_I_M"/>
    <property type="match status" value="1"/>
</dbReference>
<evidence type="ECO:0000256" key="9">
    <source>
        <dbReference type="RuleBase" id="RU000320"/>
    </source>
</evidence>
<dbReference type="AlphaFoldDB" id="A0A2S6HDN1"/>
<feature type="transmembrane region" description="Helical" evidence="10">
    <location>
        <begin position="334"/>
        <end position="355"/>
    </location>
</feature>
<dbReference type="GO" id="GO:0003954">
    <property type="term" value="F:NADH dehydrogenase activity"/>
    <property type="evidence" value="ECO:0007669"/>
    <property type="project" value="TreeGrafter"/>
</dbReference>
<comment type="subcellular location">
    <subcellularLocation>
        <location evidence="1">Endomembrane system</location>
        <topology evidence="1">Multi-pass membrane protein</topology>
    </subcellularLocation>
    <subcellularLocation>
        <location evidence="9">Membrane</location>
        <topology evidence="9">Multi-pass membrane protein</topology>
    </subcellularLocation>
</comment>
<name>A0A2S6HDN1_9GAMM</name>
<dbReference type="InterPro" id="IPR003918">
    <property type="entry name" value="NADH_UbQ_OxRdtase"/>
</dbReference>
<dbReference type="GO" id="GO:0015990">
    <property type="term" value="P:electron transport coupled proton transport"/>
    <property type="evidence" value="ECO:0007669"/>
    <property type="project" value="TreeGrafter"/>
</dbReference>
<dbReference type="Pfam" id="PF00361">
    <property type="entry name" value="Proton_antipo_M"/>
    <property type="match status" value="1"/>
</dbReference>
<dbReference type="NCBIfam" id="NF004498">
    <property type="entry name" value="PRK05846.1-1"/>
    <property type="match status" value="1"/>
</dbReference>
<comment type="caution">
    <text evidence="12">The sequence shown here is derived from an EMBL/GenBank/DDBJ whole genome shotgun (WGS) entry which is preliminary data.</text>
</comment>
<feature type="transmembrane region" description="Helical" evidence="10">
    <location>
        <begin position="30"/>
        <end position="50"/>
    </location>
</feature>
<gene>
    <name evidence="12" type="ORF">B0F87_10512</name>
</gene>
<accession>A0A2S6HDN1</accession>
<dbReference type="InterPro" id="IPR010227">
    <property type="entry name" value="NADH_Q_OxRdtase_chainM/4"/>
</dbReference>
<feature type="transmembrane region" description="Helical" evidence="10">
    <location>
        <begin position="249"/>
        <end position="271"/>
    </location>
</feature>
<dbReference type="GO" id="GO:0016020">
    <property type="term" value="C:membrane"/>
    <property type="evidence" value="ECO:0007669"/>
    <property type="project" value="UniProtKB-SubCell"/>
</dbReference>
<dbReference type="PRINTS" id="PR01437">
    <property type="entry name" value="NUOXDRDTASE4"/>
</dbReference>
<evidence type="ECO:0000256" key="5">
    <source>
        <dbReference type="ARBA" id="ARBA00022989"/>
    </source>
</evidence>
<evidence type="ECO:0000259" key="11">
    <source>
        <dbReference type="Pfam" id="PF00361"/>
    </source>
</evidence>
<dbReference type="GO" id="GO:0012505">
    <property type="term" value="C:endomembrane system"/>
    <property type="evidence" value="ECO:0007669"/>
    <property type="project" value="UniProtKB-SubCell"/>
</dbReference>
<feature type="domain" description="NADH:quinone oxidoreductase/Mrp antiporter transmembrane" evidence="11">
    <location>
        <begin position="130"/>
        <end position="420"/>
    </location>
</feature>
<keyword evidence="5 10" id="KW-1133">Transmembrane helix</keyword>
<evidence type="ECO:0000256" key="7">
    <source>
        <dbReference type="ARBA" id="ARBA00031584"/>
    </source>
</evidence>
<dbReference type="RefSeq" id="WP_104428800.1">
    <property type="nucleotide sequence ID" value="NZ_PTIZ01000005.1"/>
</dbReference>
<evidence type="ECO:0000256" key="4">
    <source>
        <dbReference type="ARBA" id="ARBA00022692"/>
    </source>
</evidence>
<evidence type="ECO:0000256" key="2">
    <source>
        <dbReference type="ARBA" id="ARBA00009025"/>
    </source>
</evidence>
<dbReference type="InterPro" id="IPR001750">
    <property type="entry name" value="ND/Mrp_TM"/>
</dbReference>
<dbReference type="PANTHER" id="PTHR43507">
    <property type="entry name" value="NADH-UBIQUINONE OXIDOREDUCTASE CHAIN 4"/>
    <property type="match status" value="1"/>
</dbReference>
<dbReference type="PANTHER" id="PTHR43507:SF1">
    <property type="entry name" value="NADH-UBIQUINONE OXIDOREDUCTASE CHAIN 4"/>
    <property type="match status" value="1"/>
</dbReference>
<keyword evidence="4 9" id="KW-0812">Transmembrane</keyword>
<feature type="transmembrane region" description="Helical" evidence="10">
    <location>
        <begin position="306"/>
        <end position="328"/>
    </location>
</feature>
<feature type="transmembrane region" description="Helical" evidence="10">
    <location>
        <begin position="166"/>
        <end position="191"/>
    </location>
</feature>
<feature type="transmembrane region" description="Helical" evidence="10">
    <location>
        <begin position="409"/>
        <end position="432"/>
    </location>
</feature>